<evidence type="ECO:0000256" key="1">
    <source>
        <dbReference type="SAM" id="Phobius"/>
    </source>
</evidence>
<name>A0A1T4LCD7_9BACT</name>
<protein>
    <recommendedName>
        <fullName evidence="4">DUF3592 domain-containing protein</fullName>
    </recommendedName>
</protein>
<proteinExistence type="predicted"/>
<keyword evidence="3" id="KW-1185">Reference proteome</keyword>
<dbReference type="OrthoDB" id="677566at2"/>
<dbReference type="AlphaFoldDB" id="A0A1T4LCD7"/>
<dbReference type="STRING" id="413434.SAMN04488132_102432"/>
<keyword evidence="1" id="KW-0472">Membrane</keyword>
<dbReference type="RefSeq" id="WP_078830379.1">
    <property type="nucleotide sequence ID" value="NZ_FUWH01000002.1"/>
</dbReference>
<gene>
    <name evidence="2" type="ORF">SAMN04488132_102432</name>
</gene>
<accession>A0A1T4LCD7</accession>
<reference evidence="2 3" key="1">
    <citation type="submission" date="2017-02" db="EMBL/GenBank/DDBJ databases">
        <authorList>
            <person name="Peterson S.W."/>
        </authorList>
    </citation>
    <scope>NUCLEOTIDE SEQUENCE [LARGE SCALE GENOMIC DNA]</scope>
    <source>
        <strain evidence="2 3">DSM 22335</strain>
    </source>
</reference>
<organism evidence="2 3">
    <name type="scientific">Sediminibacterium ginsengisoli</name>
    <dbReference type="NCBI Taxonomy" id="413434"/>
    <lineage>
        <taxon>Bacteria</taxon>
        <taxon>Pseudomonadati</taxon>
        <taxon>Bacteroidota</taxon>
        <taxon>Chitinophagia</taxon>
        <taxon>Chitinophagales</taxon>
        <taxon>Chitinophagaceae</taxon>
        <taxon>Sediminibacterium</taxon>
    </lineage>
</organism>
<evidence type="ECO:0008006" key="4">
    <source>
        <dbReference type="Google" id="ProtNLM"/>
    </source>
</evidence>
<feature type="transmembrane region" description="Helical" evidence="1">
    <location>
        <begin position="96"/>
        <end position="114"/>
    </location>
</feature>
<dbReference type="Proteomes" id="UP000190888">
    <property type="component" value="Unassembled WGS sequence"/>
</dbReference>
<dbReference type="EMBL" id="FUWH01000002">
    <property type="protein sequence ID" value="SJZ52399.1"/>
    <property type="molecule type" value="Genomic_DNA"/>
</dbReference>
<evidence type="ECO:0000313" key="2">
    <source>
        <dbReference type="EMBL" id="SJZ52399.1"/>
    </source>
</evidence>
<evidence type="ECO:0000313" key="3">
    <source>
        <dbReference type="Proteomes" id="UP000190888"/>
    </source>
</evidence>
<keyword evidence="1" id="KW-0812">Transmembrane</keyword>
<sequence>MYLVCFGCYILFTRQPDYFDGEKTPAVIHYTYDSAAQKIIPKAVYSEAGKVHAIDARYVFRNWKEGERLEVIHDTAHPERAAVYAFWGYGITWGELIASVVLLLALFQVAVAVTKSPSPESLAEQLAYKDEKKPKYMECDPVENDQL</sequence>
<keyword evidence="1" id="KW-1133">Transmembrane helix</keyword>